<dbReference type="PANTHER" id="PTHR35368:SF1">
    <property type="entry name" value="HYDROPEROXIDE REDUCTASE"/>
    <property type="match status" value="1"/>
</dbReference>
<proteinExistence type="predicted"/>
<dbReference type="Proteomes" id="UP000188586">
    <property type="component" value="Unassembled WGS sequence"/>
</dbReference>
<name>A0A1V3SW83_9BACT</name>
<reference evidence="1 2" key="1">
    <citation type="submission" date="2016-11" db="EMBL/GenBank/DDBJ databases">
        <title>Comparative genomics of co-occurring bacteria in distinct bioleaching systems unravels niche-specific adaptation.</title>
        <authorList>
            <person name="Zhang X."/>
            <person name="Liu X."/>
            <person name="Yin H."/>
        </authorList>
    </citation>
    <scope>NUCLEOTIDE SEQUENCE [LARGE SCALE GENOMIC DNA]</scope>
    <source>
        <strain evidence="1 2">DX</strain>
    </source>
</reference>
<gene>
    <name evidence="1" type="ORF">BOX24_06325</name>
</gene>
<dbReference type="RefSeq" id="WP_014960392.1">
    <property type="nucleotide sequence ID" value="NZ_MPOJ01000010.1"/>
</dbReference>
<protein>
    <submittedName>
        <fullName evidence="1">Osmotically inducible protein C</fullName>
    </submittedName>
</protein>
<dbReference type="Gene3D" id="3.30.300.20">
    <property type="match status" value="1"/>
</dbReference>
<dbReference type="InterPro" id="IPR036102">
    <property type="entry name" value="OsmC/Ohrsf"/>
</dbReference>
<organism evidence="1 2">
    <name type="scientific">Leptospirillum ferriphilum</name>
    <dbReference type="NCBI Taxonomy" id="178606"/>
    <lineage>
        <taxon>Bacteria</taxon>
        <taxon>Pseudomonadati</taxon>
        <taxon>Nitrospirota</taxon>
        <taxon>Nitrospiria</taxon>
        <taxon>Nitrospirales</taxon>
        <taxon>Nitrospiraceae</taxon>
        <taxon>Leptospirillum</taxon>
    </lineage>
</organism>
<dbReference type="OMA" id="NMTYVRD"/>
<dbReference type="InterPro" id="IPR052924">
    <property type="entry name" value="OsmC/Ohr_hydroprdx_reductase"/>
</dbReference>
<accession>A0A1V3SW83</accession>
<dbReference type="PANTHER" id="PTHR35368">
    <property type="entry name" value="HYDROPEROXIDE REDUCTASE"/>
    <property type="match status" value="1"/>
</dbReference>
<comment type="caution">
    <text evidence="1">The sequence shown here is derived from an EMBL/GenBank/DDBJ whole genome shotgun (WGS) entry which is preliminary data.</text>
</comment>
<dbReference type="SUPFAM" id="SSF82784">
    <property type="entry name" value="OsmC-like"/>
    <property type="match status" value="1"/>
</dbReference>
<dbReference type="AlphaFoldDB" id="A0A1V3SW83"/>
<evidence type="ECO:0000313" key="2">
    <source>
        <dbReference type="Proteomes" id="UP000188586"/>
    </source>
</evidence>
<sequence length="190" mass="20312">MNTADKRTPNGVDLEKLTGTVEAVKASPALARFTFRAHNRWVGGAQSKTTIQGFYGTGKEDTSRKVPFVLEGDEPPVLLGNDAGPNAVEVVLHALASCLVVGFVYNAAARGIGIDSLELDLEGDLDLQGFLGLSKSVRPGYEGIRVVCRVGSKASDQELQKLWAEAQNISPVLDIVRNPVPVSLEIQKIS</sequence>
<dbReference type="InterPro" id="IPR015946">
    <property type="entry name" value="KH_dom-like_a/b"/>
</dbReference>
<dbReference type="Pfam" id="PF02566">
    <property type="entry name" value="OsmC"/>
    <property type="match status" value="1"/>
</dbReference>
<evidence type="ECO:0000313" key="1">
    <source>
        <dbReference type="EMBL" id="OOH72988.1"/>
    </source>
</evidence>
<dbReference type="InterPro" id="IPR003718">
    <property type="entry name" value="OsmC/Ohr_fam"/>
</dbReference>
<dbReference type="EMBL" id="MPOJ01000010">
    <property type="protein sequence ID" value="OOH72988.1"/>
    <property type="molecule type" value="Genomic_DNA"/>
</dbReference>